<dbReference type="AlphaFoldDB" id="A0A2K8U7Y1"/>
<dbReference type="Gene3D" id="2.40.320.10">
    <property type="entry name" value="Hypothetical Protein Pfu-838710-001"/>
    <property type="match status" value="1"/>
</dbReference>
<dbReference type="SUPFAM" id="SSF55154">
    <property type="entry name" value="CYTH-like phosphatases"/>
    <property type="match status" value="1"/>
</dbReference>
<proteinExistence type="predicted"/>
<accession>A0A2K8U7Y1</accession>
<dbReference type="OrthoDB" id="9851293at2"/>
<dbReference type="EMBL" id="CP020370">
    <property type="protein sequence ID" value="AUB81696.1"/>
    <property type="molecule type" value="Genomic_DNA"/>
</dbReference>
<dbReference type="KEGG" id="tsy:THSYN_12470"/>
<name>A0A2K8U7Y1_9GAMM</name>
<dbReference type="InterPro" id="IPR033469">
    <property type="entry name" value="CYTH-like_dom_sf"/>
</dbReference>
<gene>
    <name evidence="1" type="ORF">THSYN_12470</name>
</gene>
<evidence type="ECO:0000313" key="2">
    <source>
        <dbReference type="Proteomes" id="UP000232638"/>
    </source>
</evidence>
<evidence type="ECO:0000313" key="1">
    <source>
        <dbReference type="EMBL" id="AUB81696.1"/>
    </source>
</evidence>
<protein>
    <recommendedName>
        <fullName evidence="3">CYTH domain-containing protein</fullName>
    </recommendedName>
</protein>
<reference evidence="1 2" key="1">
    <citation type="submission" date="2017-03" db="EMBL/GenBank/DDBJ databases">
        <title>Complete genome sequence of Candidatus 'Thiodictyon syntrophicum' sp. nov. strain Cad16T, a photolithoautotroph purple sulfur bacterium isolated from an alpine meromictic lake.</title>
        <authorList>
            <person name="Luedin S.M."/>
            <person name="Pothier J.F."/>
            <person name="Danza F."/>
            <person name="Storelli N."/>
            <person name="Wittwer M."/>
            <person name="Tonolla M."/>
        </authorList>
    </citation>
    <scope>NUCLEOTIDE SEQUENCE [LARGE SCALE GENOMIC DNA]</scope>
    <source>
        <strain evidence="1 2">Cad16T</strain>
    </source>
</reference>
<dbReference type="RefSeq" id="WP_100919454.1">
    <property type="nucleotide sequence ID" value="NZ_CP020370.1"/>
</dbReference>
<sequence length="190" mass="21756">MDVMRFTEIEHKFVVSEQFDVDAFRGLVQALDPPPLRRFTLRVLDRYFLTEHGRAHRYVIRHRYDAVLQHLTVKALAADPEVRTEINLDLGQHAGDQSAAVDAFVAQLGATWRGDITKDIEVWEFPQCEIVRYQARSGDRAVHCVEFEALHTASLDEALAVLERFERATGFGDATRTLDSLVDLLFPDFR</sequence>
<organism evidence="1 2">
    <name type="scientific">Candidatus Thiodictyon syntrophicum</name>
    <dbReference type="NCBI Taxonomy" id="1166950"/>
    <lineage>
        <taxon>Bacteria</taxon>
        <taxon>Pseudomonadati</taxon>
        <taxon>Pseudomonadota</taxon>
        <taxon>Gammaproteobacteria</taxon>
        <taxon>Chromatiales</taxon>
        <taxon>Chromatiaceae</taxon>
        <taxon>Thiodictyon</taxon>
    </lineage>
</organism>
<dbReference type="Proteomes" id="UP000232638">
    <property type="component" value="Chromosome"/>
</dbReference>
<keyword evidence="2" id="KW-1185">Reference proteome</keyword>
<evidence type="ECO:0008006" key="3">
    <source>
        <dbReference type="Google" id="ProtNLM"/>
    </source>
</evidence>